<dbReference type="RefSeq" id="WP_259312244.1">
    <property type="nucleotide sequence ID" value="NZ_CP087164.1"/>
</dbReference>
<organism evidence="1 2">
    <name type="scientific">Capillimicrobium parvum</name>
    <dbReference type="NCBI Taxonomy" id="2884022"/>
    <lineage>
        <taxon>Bacteria</taxon>
        <taxon>Bacillati</taxon>
        <taxon>Actinomycetota</taxon>
        <taxon>Thermoleophilia</taxon>
        <taxon>Solirubrobacterales</taxon>
        <taxon>Capillimicrobiaceae</taxon>
        <taxon>Capillimicrobium</taxon>
    </lineage>
</organism>
<evidence type="ECO:0000313" key="2">
    <source>
        <dbReference type="Proteomes" id="UP001162834"/>
    </source>
</evidence>
<dbReference type="Proteomes" id="UP001162834">
    <property type="component" value="Chromosome"/>
</dbReference>
<dbReference type="EMBL" id="CP087164">
    <property type="protein sequence ID" value="UGS38214.1"/>
    <property type="molecule type" value="Genomic_DNA"/>
</dbReference>
<protein>
    <recommendedName>
        <fullName evidence="3">Sulfotransferase family protein</fullName>
    </recommendedName>
</protein>
<sequence>MQRTVFLHLGMGRCGSSSIQILGDRHRDALGARGIHYPSPLDMGFTEEEARGGNGRVLTASERPALAAERVAVHLAQLDADRFMLSSEYLIGSPLPVLQRIADALRGHDLRVVGIAYVRDQRDWLVSRWAQAVKANRWTMTLDEFLVSRYRSDRLDYLAQTRRLAGVFGAENVIVRPFDRHHLQGGDARTDLYALAGVDVADLLRDEPDLNASASVEEVVIMRIVNQLPPREMFDPRMFLRHSQPLVEERGWTPVRDLYRLASPAVMRMVGEYYAPRNEAFRAAYFPDEPAPLLRSRIPDDYVQLTEDLCVSSRSVELLASFMIDYGTRQMRRSLRLNEPQALAS</sequence>
<dbReference type="InterPro" id="IPR027417">
    <property type="entry name" value="P-loop_NTPase"/>
</dbReference>
<dbReference type="SUPFAM" id="SSF52540">
    <property type="entry name" value="P-loop containing nucleoside triphosphate hydrolases"/>
    <property type="match status" value="1"/>
</dbReference>
<gene>
    <name evidence="1" type="ORF">DSM104329_04638</name>
</gene>
<evidence type="ECO:0000313" key="1">
    <source>
        <dbReference type="EMBL" id="UGS38214.1"/>
    </source>
</evidence>
<reference evidence="1" key="1">
    <citation type="journal article" date="2022" name="Int. J. Syst. Evol. Microbiol.">
        <title>Pseudomonas aegrilactucae sp. nov. and Pseudomonas morbosilactucae sp. nov., pathogens causing bacterial rot of lettuce in Japan.</title>
        <authorList>
            <person name="Sawada H."/>
            <person name="Fujikawa T."/>
            <person name="Satou M."/>
        </authorList>
    </citation>
    <scope>NUCLEOTIDE SEQUENCE</scope>
    <source>
        <strain evidence="1">0166_1</strain>
    </source>
</reference>
<proteinExistence type="predicted"/>
<dbReference type="Gene3D" id="3.40.50.300">
    <property type="entry name" value="P-loop containing nucleotide triphosphate hydrolases"/>
    <property type="match status" value="1"/>
</dbReference>
<keyword evidence="2" id="KW-1185">Reference proteome</keyword>
<accession>A0A9E6Y168</accession>
<name>A0A9E6Y168_9ACTN</name>
<dbReference type="AlphaFoldDB" id="A0A9E6Y168"/>
<evidence type="ECO:0008006" key="3">
    <source>
        <dbReference type="Google" id="ProtNLM"/>
    </source>
</evidence>
<dbReference type="KEGG" id="sbae:DSM104329_04638"/>